<keyword evidence="2 5" id="KW-0812">Transmembrane</keyword>
<name>A0A4T3F3M2_9SPHN</name>
<dbReference type="EMBL" id="SSHH01000001">
    <property type="protein sequence ID" value="TIX51865.1"/>
    <property type="molecule type" value="Genomic_DNA"/>
</dbReference>
<protein>
    <submittedName>
        <fullName evidence="6">MAPEG family protein</fullName>
    </submittedName>
</protein>
<reference evidence="6 7" key="1">
    <citation type="submission" date="2019-04" db="EMBL/GenBank/DDBJ databases">
        <title>Altererythrobacter aquimixticola sp. nov., isolated from sediment of junction between the ocean and a freshwater spring.</title>
        <authorList>
            <person name="Yoon J.-H."/>
        </authorList>
    </citation>
    <scope>NUCLEOTIDE SEQUENCE [LARGE SCALE GENOMIC DNA]</scope>
    <source>
        <strain evidence="6 7">SSKS-13</strain>
    </source>
</reference>
<dbReference type="Proteomes" id="UP000309389">
    <property type="component" value="Unassembled WGS sequence"/>
</dbReference>
<evidence type="ECO:0000256" key="2">
    <source>
        <dbReference type="ARBA" id="ARBA00022692"/>
    </source>
</evidence>
<dbReference type="Gene3D" id="1.20.120.550">
    <property type="entry name" value="Membrane associated eicosanoid/glutathione metabolism-like domain"/>
    <property type="match status" value="1"/>
</dbReference>
<keyword evidence="4 5" id="KW-0472">Membrane</keyword>
<gene>
    <name evidence="6" type="ORF">E5222_05335</name>
</gene>
<accession>A0A4T3F3M2</accession>
<feature type="transmembrane region" description="Helical" evidence="5">
    <location>
        <begin position="54"/>
        <end position="87"/>
    </location>
</feature>
<dbReference type="InterPro" id="IPR001129">
    <property type="entry name" value="Membr-assoc_MAPEG"/>
</dbReference>
<evidence type="ECO:0000256" key="1">
    <source>
        <dbReference type="ARBA" id="ARBA00004370"/>
    </source>
</evidence>
<sequence length="131" mass="13972">MHELHITLLSAAAATLIAIWLSARCGSVRGKEKIVHGDGGSPLLMRRMRAQANFVEYTPLALILIGLLEMGGLGGWTLGLSALAFLIGRVLHGIGMDSEEVSRPRMIGMVLTLPIMLGWAIAAVLVAFRAV</sequence>
<evidence type="ECO:0000256" key="4">
    <source>
        <dbReference type="ARBA" id="ARBA00023136"/>
    </source>
</evidence>
<dbReference type="OrthoDB" id="7619858at2"/>
<evidence type="ECO:0000256" key="5">
    <source>
        <dbReference type="SAM" id="Phobius"/>
    </source>
</evidence>
<organism evidence="6 7">
    <name type="scientific">Alteraurantiacibacter aquimixticola</name>
    <dbReference type="NCBI Taxonomy" id="2489173"/>
    <lineage>
        <taxon>Bacteria</taxon>
        <taxon>Pseudomonadati</taxon>
        <taxon>Pseudomonadota</taxon>
        <taxon>Alphaproteobacteria</taxon>
        <taxon>Sphingomonadales</taxon>
        <taxon>Erythrobacteraceae</taxon>
        <taxon>Alteraurantiacibacter</taxon>
    </lineage>
</organism>
<comment type="subcellular location">
    <subcellularLocation>
        <location evidence="1">Membrane</location>
    </subcellularLocation>
</comment>
<dbReference type="PANTHER" id="PTHR35814:SF1">
    <property type="entry name" value="GLUTATHIONE S-TRANSFERASE-RELATED"/>
    <property type="match status" value="1"/>
</dbReference>
<dbReference type="SUPFAM" id="SSF161084">
    <property type="entry name" value="MAPEG domain-like"/>
    <property type="match status" value="1"/>
</dbReference>
<dbReference type="AlphaFoldDB" id="A0A4T3F3M2"/>
<proteinExistence type="predicted"/>
<dbReference type="RefSeq" id="WP_136692654.1">
    <property type="nucleotide sequence ID" value="NZ_SSHH01000001.1"/>
</dbReference>
<evidence type="ECO:0000313" key="6">
    <source>
        <dbReference type="EMBL" id="TIX51865.1"/>
    </source>
</evidence>
<evidence type="ECO:0000313" key="7">
    <source>
        <dbReference type="Proteomes" id="UP000309389"/>
    </source>
</evidence>
<dbReference type="Pfam" id="PF01124">
    <property type="entry name" value="MAPEG"/>
    <property type="match status" value="1"/>
</dbReference>
<keyword evidence="7" id="KW-1185">Reference proteome</keyword>
<dbReference type="InterPro" id="IPR023352">
    <property type="entry name" value="MAPEG-like_dom_sf"/>
</dbReference>
<comment type="caution">
    <text evidence="6">The sequence shown here is derived from an EMBL/GenBank/DDBJ whole genome shotgun (WGS) entry which is preliminary data.</text>
</comment>
<feature type="transmembrane region" description="Helical" evidence="5">
    <location>
        <begin position="107"/>
        <end position="128"/>
    </location>
</feature>
<keyword evidence="3 5" id="KW-1133">Transmembrane helix</keyword>
<evidence type="ECO:0000256" key="3">
    <source>
        <dbReference type="ARBA" id="ARBA00022989"/>
    </source>
</evidence>
<dbReference type="PANTHER" id="PTHR35814">
    <property type="match status" value="1"/>
</dbReference>
<feature type="transmembrane region" description="Helical" evidence="5">
    <location>
        <begin position="6"/>
        <end position="23"/>
    </location>
</feature>
<dbReference type="GO" id="GO:0016020">
    <property type="term" value="C:membrane"/>
    <property type="evidence" value="ECO:0007669"/>
    <property type="project" value="UniProtKB-SubCell"/>
</dbReference>